<organism evidence="2 3">
    <name type="scientific">Nonomuraea recticatena</name>
    <dbReference type="NCBI Taxonomy" id="46178"/>
    <lineage>
        <taxon>Bacteria</taxon>
        <taxon>Bacillati</taxon>
        <taxon>Actinomycetota</taxon>
        <taxon>Actinomycetes</taxon>
        <taxon>Streptosporangiales</taxon>
        <taxon>Streptosporangiaceae</taxon>
        <taxon>Nonomuraea</taxon>
    </lineage>
</organism>
<reference evidence="3" key="1">
    <citation type="journal article" date="2019" name="Int. J. Syst. Evol. Microbiol.">
        <title>The Global Catalogue of Microorganisms (GCM) 10K type strain sequencing project: providing services to taxonomists for standard genome sequencing and annotation.</title>
        <authorList>
            <consortium name="The Broad Institute Genomics Platform"/>
            <consortium name="The Broad Institute Genome Sequencing Center for Infectious Disease"/>
            <person name="Wu L."/>
            <person name="Ma J."/>
        </authorList>
    </citation>
    <scope>NUCLEOTIDE SEQUENCE [LARGE SCALE GENOMIC DNA]</scope>
    <source>
        <strain evidence="3">JCM 6835</strain>
    </source>
</reference>
<sequence>MGTRQAALSQGRTNLALATLFFGTFVLGTAELLVAERLK</sequence>
<keyword evidence="3" id="KW-1185">Reference proteome</keyword>
<keyword evidence="1" id="KW-0812">Transmembrane</keyword>
<evidence type="ECO:0000313" key="3">
    <source>
        <dbReference type="Proteomes" id="UP001501666"/>
    </source>
</evidence>
<keyword evidence="1" id="KW-1133">Transmembrane helix</keyword>
<accession>A0ABP6FEI9</accession>
<protein>
    <submittedName>
        <fullName evidence="2">Uncharacterized protein</fullName>
    </submittedName>
</protein>
<evidence type="ECO:0000256" key="1">
    <source>
        <dbReference type="SAM" id="Phobius"/>
    </source>
</evidence>
<gene>
    <name evidence="2" type="ORF">GCM10010412_080520</name>
</gene>
<dbReference type="EMBL" id="BAAATE010000032">
    <property type="protein sequence ID" value="GAA2690736.1"/>
    <property type="molecule type" value="Genomic_DNA"/>
</dbReference>
<dbReference type="Proteomes" id="UP001501666">
    <property type="component" value="Unassembled WGS sequence"/>
</dbReference>
<feature type="transmembrane region" description="Helical" evidence="1">
    <location>
        <begin position="15"/>
        <end position="35"/>
    </location>
</feature>
<name>A0ABP6FEI9_9ACTN</name>
<evidence type="ECO:0000313" key="2">
    <source>
        <dbReference type="EMBL" id="GAA2690736.1"/>
    </source>
</evidence>
<proteinExistence type="predicted"/>
<keyword evidence="1" id="KW-0472">Membrane</keyword>
<comment type="caution">
    <text evidence="2">The sequence shown here is derived from an EMBL/GenBank/DDBJ whole genome shotgun (WGS) entry which is preliminary data.</text>
</comment>